<sequence length="324" mass="33528">MIDKGLTDGNGLTNGNTSDDQRAVEAALVSAGEALDTAEVAEATGLSYSRTSKALETIVEASKTREGALEVVKQENKYTLRPRSKRSIKAGLAAAGAAGVAGAGGAGGGVPVTPSSGVGESSALLPGGGESLTSSGGGPSTLPGGGEPGTLPGGGGARGGESTNSNASTRSMTSGGNTTGLRTTLGLMKSAFTLSLVVIVATMGADVYKMYDDHVTINLEDHITDANFWLTPDKNSIEGDIGFDIPKMGYFEKSIDTQIHLKIQESDPTTDDDFYFEYTLGSGEMIYDKFELNNLDPVTKDKIDKGEPLHIEYTVTITIVYLGV</sequence>
<gene>
    <name evidence="2" type="ORF">METZ01_LOCUS169450</name>
</gene>
<protein>
    <submittedName>
        <fullName evidence="2">Uncharacterized protein</fullName>
    </submittedName>
</protein>
<feature type="compositionally biased region" description="Gly residues" evidence="1">
    <location>
        <begin position="126"/>
        <end position="159"/>
    </location>
</feature>
<evidence type="ECO:0000256" key="1">
    <source>
        <dbReference type="SAM" id="MobiDB-lite"/>
    </source>
</evidence>
<name>A0A382BRZ8_9ZZZZ</name>
<accession>A0A382BRZ8</accession>
<reference evidence="2" key="1">
    <citation type="submission" date="2018-05" db="EMBL/GenBank/DDBJ databases">
        <authorList>
            <person name="Lanie J.A."/>
            <person name="Ng W.-L."/>
            <person name="Kazmierczak K.M."/>
            <person name="Andrzejewski T.M."/>
            <person name="Davidsen T.M."/>
            <person name="Wayne K.J."/>
            <person name="Tettelin H."/>
            <person name="Glass J.I."/>
            <person name="Rusch D."/>
            <person name="Podicherti R."/>
            <person name="Tsui H.-C.T."/>
            <person name="Winkler M.E."/>
        </authorList>
    </citation>
    <scope>NUCLEOTIDE SEQUENCE</scope>
</reference>
<dbReference type="AlphaFoldDB" id="A0A382BRZ8"/>
<dbReference type="InterPro" id="IPR036388">
    <property type="entry name" value="WH-like_DNA-bd_sf"/>
</dbReference>
<feature type="non-terminal residue" evidence="2">
    <location>
        <position position="1"/>
    </location>
</feature>
<organism evidence="2">
    <name type="scientific">marine metagenome</name>
    <dbReference type="NCBI Taxonomy" id="408172"/>
    <lineage>
        <taxon>unclassified sequences</taxon>
        <taxon>metagenomes</taxon>
        <taxon>ecological metagenomes</taxon>
    </lineage>
</organism>
<feature type="non-terminal residue" evidence="2">
    <location>
        <position position="324"/>
    </location>
</feature>
<feature type="region of interest" description="Disordered" evidence="1">
    <location>
        <begin position="103"/>
        <end position="178"/>
    </location>
</feature>
<proteinExistence type="predicted"/>
<dbReference type="EMBL" id="UINC01031095">
    <property type="protein sequence ID" value="SVB16596.1"/>
    <property type="molecule type" value="Genomic_DNA"/>
</dbReference>
<dbReference type="InterPro" id="IPR036390">
    <property type="entry name" value="WH_DNA-bd_sf"/>
</dbReference>
<evidence type="ECO:0000313" key="2">
    <source>
        <dbReference type="EMBL" id="SVB16596.1"/>
    </source>
</evidence>
<dbReference type="SUPFAM" id="SSF46785">
    <property type="entry name" value="Winged helix' DNA-binding domain"/>
    <property type="match status" value="1"/>
</dbReference>
<dbReference type="Gene3D" id="1.10.10.10">
    <property type="entry name" value="Winged helix-like DNA-binding domain superfamily/Winged helix DNA-binding domain"/>
    <property type="match status" value="1"/>
</dbReference>
<feature type="compositionally biased region" description="Polar residues" evidence="1">
    <location>
        <begin position="164"/>
        <end position="174"/>
    </location>
</feature>